<proteinExistence type="predicted"/>
<accession>A0ABN8FN63</accession>
<organism evidence="1 2">
    <name type="scientific">Paenibacillus pseudetheri</name>
    <dbReference type="NCBI Taxonomy" id="2897682"/>
    <lineage>
        <taxon>Bacteria</taxon>
        <taxon>Bacillati</taxon>
        <taxon>Bacillota</taxon>
        <taxon>Bacilli</taxon>
        <taxon>Bacillales</taxon>
        <taxon>Paenibacillaceae</taxon>
        <taxon>Paenibacillus</taxon>
    </lineage>
</organism>
<evidence type="ECO:0000313" key="2">
    <source>
        <dbReference type="Proteomes" id="UP000838749"/>
    </source>
</evidence>
<sequence>MSYYQSGYSFPYPTYTAQTAYPQTTVSNYSPRDSTFSTRRIQFDAAGASGNNLDVFIITNSLEQPIVTLADNNGFPHVRDFYAKAIEHQGYKGIRLTLRFEGAAGGGRGFAVNIAQPGMSGNFSVFPMS</sequence>
<name>A0ABN8FN63_9BACL</name>
<evidence type="ECO:0000313" key="1">
    <source>
        <dbReference type="EMBL" id="CAH1059443.1"/>
    </source>
</evidence>
<protein>
    <submittedName>
        <fullName evidence="1">Uncharacterized protein</fullName>
    </submittedName>
</protein>
<reference evidence="1" key="1">
    <citation type="submission" date="2021-12" db="EMBL/GenBank/DDBJ databases">
        <authorList>
            <person name="Criscuolo A."/>
        </authorList>
    </citation>
    <scope>NUCLEOTIDE SEQUENCE</scope>
    <source>
        <strain evidence="1">CIP111894</strain>
    </source>
</reference>
<gene>
    <name evidence="1" type="ORF">PAECIP111894_05651</name>
</gene>
<dbReference type="EMBL" id="CAKMAB010000056">
    <property type="protein sequence ID" value="CAH1059443.1"/>
    <property type="molecule type" value="Genomic_DNA"/>
</dbReference>
<dbReference type="RefSeq" id="WP_234541383.1">
    <property type="nucleotide sequence ID" value="NZ_CAKMAB010000056.1"/>
</dbReference>
<comment type="caution">
    <text evidence="1">The sequence shown here is derived from an EMBL/GenBank/DDBJ whole genome shotgun (WGS) entry which is preliminary data.</text>
</comment>
<keyword evidence="2" id="KW-1185">Reference proteome</keyword>
<dbReference type="Proteomes" id="UP000838749">
    <property type="component" value="Unassembled WGS sequence"/>
</dbReference>